<keyword evidence="2" id="KW-0472">Membrane</keyword>
<gene>
    <name evidence="3" type="ORF">CRX69_21770</name>
</gene>
<organism evidence="3 4">
    <name type="scientific">Pseudomonas rhizophila</name>
    <dbReference type="NCBI Taxonomy" id="2045200"/>
    <lineage>
        <taxon>Bacteria</taxon>
        <taxon>Pseudomonadati</taxon>
        <taxon>Pseudomonadota</taxon>
        <taxon>Gammaproteobacteria</taxon>
        <taxon>Pseudomonadales</taxon>
        <taxon>Pseudomonadaceae</taxon>
        <taxon>Pseudomonas</taxon>
    </lineage>
</organism>
<feature type="transmembrane region" description="Helical" evidence="2">
    <location>
        <begin position="56"/>
        <end position="75"/>
    </location>
</feature>
<evidence type="ECO:0000313" key="4">
    <source>
        <dbReference type="Proteomes" id="UP000241936"/>
    </source>
</evidence>
<reference evidence="3 4" key="1">
    <citation type="journal article" date="2018" name="Front. Microbiol.">
        <title>Pseudomonas rhizophila S211, a New Plant Growth-Promoting Rhizobacterium with Potential in Pesticide-Bioremediation.</title>
        <authorList>
            <person name="Hassen W."/>
            <person name="Neifar M."/>
            <person name="Cherif H."/>
            <person name="Najjari A."/>
            <person name="Chouchane H."/>
            <person name="Driouich R.C."/>
            <person name="Salah A."/>
            <person name="Naili F."/>
            <person name="Mosbah A."/>
            <person name="Souissi Y."/>
            <person name="Raddadi N."/>
            <person name="Ouzari H.I."/>
            <person name="Fava F."/>
            <person name="Cherif A."/>
        </authorList>
    </citation>
    <scope>NUCLEOTIDE SEQUENCE [LARGE SCALE GENOMIC DNA]</scope>
    <source>
        <strain evidence="3 4">S211</strain>
    </source>
</reference>
<dbReference type="Proteomes" id="UP000241936">
    <property type="component" value="Chromosome"/>
</dbReference>
<evidence type="ECO:0008006" key="5">
    <source>
        <dbReference type="Google" id="ProtNLM"/>
    </source>
</evidence>
<feature type="region of interest" description="Disordered" evidence="1">
    <location>
        <begin position="77"/>
        <end position="100"/>
    </location>
</feature>
<dbReference type="InterPro" id="IPR024422">
    <property type="entry name" value="Protein_unknown_function_OB"/>
</dbReference>
<dbReference type="EMBL" id="CP024081">
    <property type="protein sequence ID" value="AVU77670.1"/>
    <property type="molecule type" value="Genomic_DNA"/>
</dbReference>
<evidence type="ECO:0000256" key="2">
    <source>
        <dbReference type="SAM" id="Phobius"/>
    </source>
</evidence>
<sequence length="210" mass="22386">MSLRTKCSPPSIATESDMTAVTAPTKRNVGFLLGLGILFLPFVFVWFLLRNGHSLLARIIGFGWLVLSILIVAGAPSSTSSHNTSSQISKTSASSPAPAAATAPAEPLKAYTAAQVASSYEDNTVAADVQFKDKRVQVTGRITDINTDFLGKPYLVLAGTNQFMGPHFKFEKSDLAVMATLKKGATVKVICTGKGDVVKTPMFEDCELLK</sequence>
<name>A0ABN5K026_9PSED</name>
<keyword evidence="4" id="KW-1185">Reference proteome</keyword>
<proteinExistence type="predicted"/>
<accession>A0ABN5K026</accession>
<feature type="transmembrane region" description="Helical" evidence="2">
    <location>
        <begin position="29"/>
        <end position="49"/>
    </location>
</feature>
<protein>
    <recommendedName>
        <fullName evidence="5">tRNA_anti-like</fullName>
    </recommendedName>
</protein>
<evidence type="ECO:0000256" key="1">
    <source>
        <dbReference type="SAM" id="MobiDB-lite"/>
    </source>
</evidence>
<dbReference type="Pfam" id="PF12869">
    <property type="entry name" value="tRNA_anti-like"/>
    <property type="match status" value="1"/>
</dbReference>
<evidence type="ECO:0000313" key="3">
    <source>
        <dbReference type="EMBL" id="AVU77670.1"/>
    </source>
</evidence>
<keyword evidence="2" id="KW-0812">Transmembrane</keyword>
<keyword evidence="2" id="KW-1133">Transmembrane helix</keyword>